<sequence length="70" mass="8064">MNNVTQAENAQSNVIELNDQDLTEVTGALGHIGGCCGIELETCCYGQFYHRFHFHHHHHVWWENDVCHIC</sequence>
<keyword evidence="2" id="KW-1185">Reference proteome</keyword>
<comment type="caution">
    <text evidence="1">The sequence shown here is derived from an EMBL/GenBank/DDBJ whole genome shotgun (WGS) entry which is preliminary data.</text>
</comment>
<protein>
    <recommendedName>
        <fullName evidence="3">Bacteriocin</fullName>
    </recommendedName>
</protein>
<organism evidence="1 2">
    <name type="scientific">Dictyobacter halimunensis</name>
    <dbReference type="NCBI Taxonomy" id="3026934"/>
    <lineage>
        <taxon>Bacteria</taxon>
        <taxon>Bacillati</taxon>
        <taxon>Chloroflexota</taxon>
        <taxon>Ktedonobacteria</taxon>
        <taxon>Ktedonobacterales</taxon>
        <taxon>Dictyobacteraceae</taxon>
        <taxon>Dictyobacter</taxon>
    </lineage>
</organism>
<gene>
    <name evidence="1" type="ORF">KDH_15700</name>
</gene>
<evidence type="ECO:0000313" key="2">
    <source>
        <dbReference type="Proteomes" id="UP001344906"/>
    </source>
</evidence>
<name>A0ABQ6FPJ2_9CHLR</name>
<accession>A0ABQ6FPJ2</accession>
<evidence type="ECO:0000313" key="1">
    <source>
        <dbReference type="EMBL" id="GLV54723.1"/>
    </source>
</evidence>
<dbReference type="Proteomes" id="UP001344906">
    <property type="component" value="Unassembled WGS sequence"/>
</dbReference>
<proteinExistence type="predicted"/>
<reference evidence="1 2" key="1">
    <citation type="submission" date="2023-02" db="EMBL/GenBank/DDBJ databases">
        <title>Dictyobacter halimunensis sp. nov., a new member of the class Ktedonobacteria from forest soil in a geothermal area.</title>
        <authorList>
            <person name="Rachmania M.K."/>
            <person name="Ningsih F."/>
            <person name="Sakai Y."/>
            <person name="Yabe S."/>
            <person name="Yokota A."/>
            <person name="Sjamsuridzal W."/>
        </authorList>
    </citation>
    <scope>NUCLEOTIDE SEQUENCE [LARGE SCALE GENOMIC DNA]</scope>
    <source>
        <strain evidence="1 2">S3.2.2.5</strain>
    </source>
</reference>
<evidence type="ECO:0008006" key="3">
    <source>
        <dbReference type="Google" id="ProtNLM"/>
    </source>
</evidence>
<dbReference type="RefSeq" id="WP_338248485.1">
    <property type="nucleotide sequence ID" value="NZ_BSRI01000001.1"/>
</dbReference>
<dbReference type="EMBL" id="BSRI01000001">
    <property type="protein sequence ID" value="GLV54723.1"/>
    <property type="molecule type" value="Genomic_DNA"/>
</dbReference>